<dbReference type="GO" id="GO:0004553">
    <property type="term" value="F:hydrolase activity, hydrolyzing O-glycosyl compounds"/>
    <property type="evidence" value="ECO:0007669"/>
    <property type="project" value="InterPro"/>
</dbReference>
<keyword evidence="3" id="KW-1185">Reference proteome</keyword>
<gene>
    <name evidence="2" type="ORF">CRG98_036505</name>
</gene>
<dbReference type="InterPro" id="IPR017853">
    <property type="entry name" value="GH"/>
</dbReference>
<dbReference type="STRING" id="22663.A0A2I0IIH4"/>
<dbReference type="AlphaFoldDB" id="A0A2I0IIH4"/>
<dbReference type="SUPFAM" id="SSF51445">
    <property type="entry name" value="(Trans)glycosidases"/>
    <property type="match status" value="1"/>
</dbReference>
<evidence type="ECO:0000313" key="3">
    <source>
        <dbReference type="Proteomes" id="UP000233551"/>
    </source>
</evidence>
<dbReference type="InterPro" id="IPR036962">
    <property type="entry name" value="Glyco_hydro_3_N_sf"/>
</dbReference>
<evidence type="ECO:0000313" key="2">
    <source>
        <dbReference type="EMBL" id="PKI43126.1"/>
    </source>
</evidence>
<accession>A0A2I0IIH4</accession>
<keyword evidence="1" id="KW-0378">Hydrolase</keyword>
<proteinExistence type="predicted"/>
<dbReference type="Gene3D" id="3.20.20.300">
    <property type="entry name" value="Glycoside hydrolase, family 3, N-terminal domain"/>
    <property type="match status" value="1"/>
</dbReference>
<organism evidence="2 3">
    <name type="scientific">Punica granatum</name>
    <name type="common">Pomegranate</name>
    <dbReference type="NCBI Taxonomy" id="22663"/>
    <lineage>
        <taxon>Eukaryota</taxon>
        <taxon>Viridiplantae</taxon>
        <taxon>Streptophyta</taxon>
        <taxon>Embryophyta</taxon>
        <taxon>Tracheophyta</taxon>
        <taxon>Spermatophyta</taxon>
        <taxon>Magnoliopsida</taxon>
        <taxon>eudicotyledons</taxon>
        <taxon>Gunneridae</taxon>
        <taxon>Pentapetalae</taxon>
        <taxon>rosids</taxon>
        <taxon>malvids</taxon>
        <taxon>Myrtales</taxon>
        <taxon>Lythraceae</taxon>
        <taxon>Punica</taxon>
    </lineage>
</organism>
<name>A0A2I0IIH4_PUNGR</name>
<comment type="caution">
    <text evidence="2">The sequence shown here is derived from an EMBL/GenBank/DDBJ whole genome shotgun (WGS) entry which is preliminary data.</text>
</comment>
<evidence type="ECO:0000256" key="1">
    <source>
        <dbReference type="ARBA" id="ARBA00022801"/>
    </source>
</evidence>
<dbReference type="EMBL" id="PGOL01003086">
    <property type="protein sequence ID" value="PKI43126.1"/>
    <property type="molecule type" value="Genomic_DNA"/>
</dbReference>
<dbReference type="GO" id="GO:0005975">
    <property type="term" value="P:carbohydrate metabolic process"/>
    <property type="evidence" value="ECO:0007669"/>
    <property type="project" value="InterPro"/>
</dbReference>
<reference evidence="2 3" key="1">
    <citation type="submission" date="2017-11" db="EMBL/GenBank/DDBJ databases">
        <title>De-novo sequencing of pomegranate (Punica granatum L.) genome.</title>
        <authorList>
            <person name="Akparov Z."/>
            <person name="Amiraslanov A."/>
            <person name="Hajiyeva S."/>
            <person name="Abbasov M."/>
            <person name="Kaur K."/>
            <person name="Hamwieh A."/>
            <person name="Solovyev V."/>
            <person name="Salamov A."/>
            <person name="Braich B."/>
            <person name="Kosarev P."/>
            <person name="Mahmoud A."/>
            <person name="Hajiyev E."/>
            <person name="Babayeva S."/>
            <person name="Izzatullayeva V."/>
            <person name="Mammadov A."/>
            <person name="Mammadov A."/>
            <person name="Sharifova S."/>
            <person name="Ojaghi J."/>
            <person name="Eynullazada K."/>
            <person name="Bayramov B."/>
            <person name="Abdulazimova A."/>
            <person name="Shahmuradov I."/>
        </authorList>
    </citation>
    <scope>NUCLEOTIDE SEQUENCE [LARGE SCALE GENOMIC DNA]</scope>
    <source>
        <strain evidence="3">cv. AG2017</strain>
        <tissue evidence="2">Leaf</tissue>
    </source>
</reference>
<dbReference type="Proteomes" id="UP000233551">
    <property type="component" value="Unassembled WGS sequence"/>
</dbReference>
<sequence>MEAYKNPNTPIEYRVRDLIGRMSLKEKIGQMTMTGKGSLTPTALRDGSVVVVLESPRSSPPHSLSPA</sequence>
<protein>
    <submittedName>
        <fullName evidence="2">Uncharacterized protein</fullName>
    </submittedName>
</protein>